<dbReference type="InterPro" id="IPR001611">
    <property type="entry name" value="Leu-rich_rpt"/>
</dbReference>
<dbReference type="Proteomes" id="UP000824120">
    <property type="component" value="Chromosome 7"/>
</dbReference>
<dbReference type="GO" id="GO:0005886">
    <property type="term" value="C:plasma membrane"/>
    <property type="evidence" value="ECO:0007669"/>
    <property type="project" value="TreeGrafter"/>
</dbReference>
<dbReference type="OrthoDB" id="676979at2759"/>
<sequence>NICKLLFFSALTKPLRQPLTRCNYIFIVCSFGNCFSLSLSLHLSSCYYLWSNKKNLNMKKAALPWPWASYALILIYSLGIIYFEIAVAQTTDPSEARILNSMFQNWGISATNQWNISGELCSGAAIDSTSIRDFNPSIKCDCSANNRTRCHITGLRVYALDVVGEIPDELWSLTFLDDLNLGQNYLTGTLSPSIGNLTRMKWLTFGVNALSGEIPKEIGLLTELLSLSLGTNNFSGPLPSELGNLTKLTQIYLNSAGVSGPIPLTLARLQDLEQVWTSDNAFTGRIPDFIGNNWTKLTVLRFEGNAFEGPIPASFSNLTTLTDLRISDLSNGSSSLDFLRNMKSLSKLVLRNNNISGSIPSNIGEYQSLSLLDLSFNNLTGRIPDALFNLTLLTHL</sequence>
<dbReference type="PANTHER" id="PTHR48006">
    <property type="entry name" value="LEUCINE-RICH REPEAT-CONTAINING PROTEIN DDB_G0281931-RELATED"/>
    <property type="match status" value="1"/>
</dbReference>
<dbReference type="Pfam" id="PF00560">
    <property type="entry name" value="LRR_1"/>
    <property type="match status" value="5"/>
</dbReference>
<keyword evidence="2" id="KW-1133">Transmembrane helix</keyword>
<feature type="transmembrane region" description="Helical" evidence="2">
    <location>
        <begin position="24"/>
        <end position="50"/>
    </location>
</feature>
<organism evidence="3 4">
    <name type="scientific">Solanum commersonii</name>
    <name type="common">Commerson's wild potato</name>
    <name type="synonym">Commerson's nightshade</name>
    <dbReference type="NCBI Taxonomy" id="4109"/>
    <lineage>
        <taxon>Eukaryota</taxon>
        <taxon>Viridiplantae</taxon>
        <taxon>Streptophyta</taxon>
        <taxon>Embryophyta</taxon>
        <taxon>Tracheophyta</taxon>
        <taxon>Spermatophyta</taxon>
        <taxon>Magnoliopsida</taxon>
        <taxon>eudicotyledons</taxon>
        <taxon>Gunneridae</taxon>
        <taxon>Pentapetalae</taxon>
        <taxon>asterids</taxon>
        <taxon>lamiids</taxon>
        <taxon>Solanales</taxon>
        <taxon>Solanaceae</taxon>
        <taxon>Solanoideae</taxon>
        <taxon>Solaneae</taxon>
        <taxon>Solanum</taxon>
    </lineage>
</organism>
<evidence type="ECO:0000256" key="2">
    <source>
        <dbReference type="SAM" id="Phobius"/>
    </source>
</evidence>
<evidence type="ECO:0008006" key="5">
    <source>
        <dbReference type="Google" id="ProtNLM"/>
    </source>
</evidence>
<keyword evidence="2" id="KW-0472">Membrane</keyword>
<comment type="caution">
    <text evidence="3">The sequence shown here is derived from an EMBL/GenBank/DDBJ whole genome shotgun (WGS) entry which is preliminary data.</text>
</comment>
<accession>A0A9J5YES2</accession>
<keyword evidence="2" id="KW-0812">Transmembrane</keyword>
<dbReference type="EMBL" id="JACXVP010000007">
    <property type="protein sequence ID" value="KAG5598120.1"/>
    <property type="molecule type" value="Genomic_DNA"/>
</dbReference>
<protein>
    <recommendedName>
        <fullName evidence="5">LRR receptor-like serine/threonine-protein kinase</fullName>
    </recommendedName>
</protein>
<dbReference type="AlphaFoldDB" id="A0A9J5YES2"/>
<dbReference type="FunFam" id="3.80.10.10:FF:000766">
    <property type="entry name" value="Os05g0263100 protein"/>
    <property type="match status" value="1"/>
</dbReference>
<reference evidence="3 4" key="1">
    <citation type="submission" date="2020-09" db="EMBL/GenBank/DDBJ databases">
        <title>De no assembly of potato wild relative species, Solanum commersonii.</title>
        <authorList>
            <person name="Cho K."/>
        </authorList>
    </citation>
    <scope>NUCLEOTIDE SEQUENCE [LARGE SCALE GENOMIC DNA]</scope>
    <source>
        <strain evidence="3">LZ3.2</strain>
        <tissue evidence="3">Leaf</tissue>
    </source>
</reference>
<gene>
    <name evidence="3" type="ORF">H5410_039352</name>
</gene>
<dbReference type="Gene3D" id="3.80.10.10">
    <property type="entry name" value="Ribonuclease Inhibitor"/>
    <property type="match status" value="1"/>
</dbReference>
<comment type="subcellular location">
    <subcellularLocation>
        <location evidence="1">Membrane</location>
        <topology evidence="1">Single-pass type I membrane protein</topology>
    </subcellularLocation>
</comment>
<dbReference type="InterPro" id="IPR051824">
    <property type="entry name" value="LRR_Rcpt-Like_S/T_Kinase"/>
</dbReference>
<proteinExistence type="predicted"/>
<feature type="transmembrane region" description="Helical" evidence="2">
    <location>
        <begin position="62"/>
        <end position="83"/>
    </location>
</feature>
<dbReference type="SUPFAM" id="SSF52058">
    <property type="entry name" value="L domain-like"/>
    <property type="match status" value="1"/>
</dbReference>
<name>A0A9J5YES2_SOLCO</name>
<keyword evidence="4" id="KW-1185">Reference proteome</keyword>
<feature type="non-terminal residue" evidence="3">
    <location>
        <position position="396"/>
    </location>
</feature>
<evidence type="ECO:0000256" key="1">
    <source>
        <dbReference type="ARBA" id="ARBA00004479"/>
    </source>
</evidence>
<evidence type="ECO:0000313" key="4">
    <source>
        <dbReference type="Proteomes" id="UP000824120"/>
    </source>
</evidence>
<dbReference type="PANTHER" id="PTHR48006:SF62">
    <property type="entry name" value="LEUCINE-RICH REPEAT TRANSMEMBRANE PROTEIN KINASE"/>
    <property type="match status" value="1"/>
</dbReference>
<dbReference type="InterPro" id="IPR032675">
    <property type="entry name" value="LRR_dom_sf"/>
</dbReference>
<evidence type="ECO:0000313" key="3">
    <source>
        <dbReference type="EMBL" id="KAG5598120.1"/>
    </source>
</evidence>